<proteinExistence type="predicted"/>
<dbReference type="Proteomes" id="UP000593594">
    <property type="component" value="Chromosome"/>
</dbReference>
<dbReference type="EMBL" id="CP058214">
    <property type="protein sequence ID" value="QPC44950.1"/>
    <property type="molecule type" value="Genomic_DNA"/>
</dbReference>
<dbReference type="KEGG" id="kmn:HW532_20955"/>
<evidence type="ECO:0000313" key="1">
    <source>
        <dbReference type="EMBL" id="QPC44950.1"/>
    </source>
</evidence>
<reference evidence="1 2" key="1">
    <citation type="submission" date="2020-06" db="EMBL/GenBank/DDBJ databases">
        <title>Genome sequence of 2 isolates from Red Sea Mangroves.</title>
        <authorList>
            <person name="Sefrji F."/>
            <person name="Michoud G."/>
            <person name="Merlino G."/>
            <person name="Daffonchio D."/>
        </authorList>
    </citation>
    <scope>NUCLEOTIDE SEQUENCE [LARGE SCALE GENOMIC DNA]</scope>
    <source>
        <strain evidence="1 2">R1DC25</strain>
    </source>
</reference>
<dbReference type="RefSeq" id="WP_213162323.1">
    <property type="nucleotide sequence ID" value="NZ_CP058214.1"/>
</dbReference>
<dbReference type="AlphaFoldDB" id="A0A7S8C7Q5"/>
<dbReference type="Gene3D" id="3.40.50.300">
    <property type="entry name" value="P-loop containing nucleotide triphosphate hydrolases"/>
    <property type="match status" value="1"/>
</dbReference>
<dbReference type="InterPro" id="IPR027417">
    <property type="entry name" value="P-loop_NTPase"/>
</dbReference>
<dbReference type="Pfam" id="PF13481">
    <property type="entry name" value="AAA_25"/>
    <property type="match status" value="1"/>
</dbReference>
<name>A0A7S8C7Q5_9HYPH</name>
<organism evidence="1 2">
    <name type="scientific">Kaustia mangrovi</name>
    <dbReference type="NCBI Taxonomy" id="2593653"/>
    <lineage>
        <taxon>Bacteria</taxon>
        <taxon>Pseudomonadati</taxon>
        <taxon>Pseudomonadota</taxon>
        <taxon>Alphaproteobacteria</taxon>
        <taxon>Hyphomicrobiales</taxon>
        <taxon>Parvibaculaceae</taxon>
        <taxon>Kaustia</taxon>
    </lineage>
</organism>
<accession>A0A7S8C7Q5</accession>
<sequence length="418" mass="46949">MIDVSLLRVMRHRNDYYRLRDIIPRASLGAETVSLINDFGRYFEKHPNHKEVDLTTFLPRFKAWYPKMKQERLNQFINVLRNAAKPVDDDTRTNIMGELAEIELMTALANLANQHEDGELPDAFQAVSSALEGYRSRLGLKSIVYIDTPIGELLQDEFDDSGLSWRLTCMNESMRGLRPGDFGIVAGRPDKGKTTFMTCEVTNFAAQLPPDRNVIWLNNEGPGKRIIPRLYQSALNVSMSELKELHAAGKAEGMYREAIGGRLDKIRIIDIHGCNTGHVETILDENNPGVIVYDMIDNIRGFGHEARTDLQLEEMYKWARERSVKYDCIGLATSQISNDGDGLQFPTLGMLKDSKTGKQGACDFQLMLGASNDPGLATSRFVGLPKNKLRRPDGPADPRAEVIFDGIRARYKDVPIGT</sequence>
<gene>
    <name evidence="1" type="ORF">HW532_20955</name>
</gene>
<keyword evidence="2" id="KW-1185">Reference proteome</keyword>
<dbReference type="SUPFAM" id="SSF52540">
    <property type="entry name" value="P-loop containing nucleoside triphosphate hydrolases"/>
    <property type="match status" value="1"/>
</dbReference>
<protein>
    <submittedName>
        <fullName evidence="1">AAA family ATPase</fullName>
    </submittedName>
</protein>
<evidence type="ECO:0000313" key="2">
    <source>
        <dbReference type="Proteomes" id="UP000593594"/>
    </source>
</evidence>